<reference evidence="1 2" key="1">
    <citation type="journal article" date="2022" name="Genome Biol. Evol.">
        <title>The Spruce Budworm Genome: Reconstructing the Evolutionary History of Antifreeze Proteins.</title>
        <authorList>
            <person name="Beliveau C."/>
            <person name="Gagne P."/>
            <person name="Picq S."/>
            <person name="Vernygora O."/>
            <person name="Keeling C.I."/>
            <person name="Pinkney K."/>
            <person name="Doucet D."/>
            <person name="Wen F."/>
            <person name="Johnston J.S."/>
            <person name="Maaroufi H."/>
            <person name="Boyle B."/>
            <person name="Laroche J."/>
            <person name="Dewar K."/>
            <person name="Juretic N."/>
            <person name="Blackburn G."/>
            <person name="Nisole A."/>
            <person name="Brunet B."/>
            <person name="Brandao M."/>
            <person name="Lumley L."/>
            <person name="Duan J."/>
            <person name="Quan G."/>
            <person name="Lucarotti C.J."/>
            <person name="Roe A.D."/>
            <person name="Sperling F.A.H."/>
            <person name="Levesque R.C."/>
            <person name="Cusson M."/>
        </authorList>
    </citation>
    <scope>NUCLEOTIDE SEQUENCE [LARGE SCALE GENOMIC DNA]</scope>
    <source>
        <strain evidence="1">Glfc:IPQL:Cfum</strain>
    </source>
</reference>
<comment type="caution">
    <text evidence="1">The sequence shown here is derived from an EMBL/GenBank/DDBJ whole genome shotgun (WGS) entry which is preliminary data.</text>
</comment>
<keyword evidence="2" id="KW-1185">Reference proteome</keyword>
<proteinExistence type="predicted"/>
<protein>
    <submittedName>
        <fullName evidence="1">Uncharacterized protein</fullName>
    </submittedName>
</protein>
<gene>
    <name evidence="1" type="ORF">MSG28_001942</name>
</gene>
<evidence type="ECO:0000313" key="1">
    <source>
        <dbReference type="EMBL" id="KAI8427387.1"/>
    </source>
</evidence>
<evidence type="ECO:0000313" key="2">
    <source>
        <dbReference type="Proteomes" id="UP001064048"/>
    </source>
</evidence>
<name>A0ACC0JTD6_CHOFU</name>
<dbReference type="Proteomes" id="UP001064048">
    <property type="component" value="Chromosome 3"/>
</dbReference>
<sequence length="325" mass="37788">MSRNPKLEEFEIERKPSRFQGVRGGSDFFTRKHSTSRLFDKTPSRDRSLKDWGKLVLFYSIFYACLVVLFAICMVTFLQQFINPRVPRLQQEYSIIGSSPGLGFRPLPPDVRSTLIWYKGTGYDSYKYWEDQLKEFLSVYKKKGQTAGAGQNIYNCDWKRLPPPGKVCDVDIRTGYEPCIEENHFSFHKSSPCIFLKLNKIYGWRPEFYQPNELPADMPEELQTHIRSLSATSNQTNMVWITCQGETPADKENIGPVSYLPRPGFPGYFYPYENAEGYLSPLVALHLRRPRTGIVINIECRAWAKNIKYDRKEKMGVVHFEIMIE</sequence>
<accession>A0ACC0JTD6</accession>
<dbReference type="EMBL" id="CM046103">
    <property type="protein sequence ID" value="KAI8427387.1"/>
    <property type="molecule type" value="Genomic_DNA"/>
</dbReference>
<organism evidence="1 2">
    <name type="scientific">Choristoneura fumiferana</name>
    <name type="common">Spruce budworm moth</name>
    <name type="synonym">Archips fumiferana</name>
    <dbReference type="NCBI Taxonomy" id="7141"/>
    <lineage>
        <taxon>Eukaryota</taxon>
        <taxon>Metazoa</taxon>
        <taxon>Ecdysozoa</taxon>
        <taxon>Arthropoda</taxon>
        <taxon>Hexapoda</taxon>
        <taxon>Insecta</taxon>
        <taxon>Pterygota</taxon>
        <taxon>Neoptera</taxon>
        <taxon>Endopterygota</taxon>
        <taxon>Lepidoptera</taxon>
        <taxon>Glossata</taxon>
        <taxon>Ditrysia</taxon>
        <taxon>Tortricoidea</taxon>
        <taxon>Tortricidae</taxon>
        <taxon>Tortricinae</taxon>
        <taxon>Choristoneura</taxon>
    </lineage>
</organism>